<organism evidence="2 3">
    <name type="scientific">Pedobacter hartonius</name>
    <dbReference type="NCBI Taxonomy" id="425514"/>
    <lineage>
        <taxon>Bacteria</taxon>
        <taxon>Pseudomonadati</taxon>
        <taxon>Bacteroidota</taxon>
        <taxon>Sphingobacteriia</taxon>
        <taxon>Sphingobacteriales</taxon>
        <taxon>Sphingobacteriaceae</taxon>
        <taxon>Pedobacter</taxon>
    </lineage>
</organism>
<dbReference type="PROSITE" id="PS51464">
    <property type="entry name" value="SIS"/>
    <property type="match status" value="1"/>
</dbReference>
<name>A0A1H4CV49_9SPHI</name>
<proteinExistence type="predicted"/>
<dbReference type="RefSeq" id="WP_090556342.1">
    <property type="nucleotide sequence ID" value="NZ_FNRA01000004.1"/>
</dbReference>
<dbReference type="Proteomes" id="UP000198850">
    <property type="component" value="Unassembled WGS sequence"/>
</dbReference>
<feature type="domain" description="SIS" evidence="1">
    <location>
        <begin position="30"/>
        <end position="206"/>
    </location>
</feature>
<reference evidence="2 3" key="1">
    <citation type="submission" date="2016-10" db="EMBL/GenBank/DDBJ databases">
        <authorList>
            <person name="de Groot N.N."/>
        </authorList>
    </citation>
    <scope>NUCLEOTIDE SEQUENCE [LARGE SCALE GENOMIC DNA]</scope>
    <source>
        <strain evidence="2 3">DSM 19033</strain>
    </source>
</reference>
<accession>A0A1H4CV49</accession>
<dbReference type="PANTHER" id="PTHR30390:SF7">
    <property type="entry name" value="PHOSPHOHEPTOSE ISOMERASE"/>
    <property type="match status" value="1"/>
</dbReference>
<evidence type="ECO:0000313" key="3">
    <source>
        <dbReference type="Proteomes" id="UP000198850"/>
    </source>
</evidence>
<dbReference type="SUPFAM" id="SSF53697">
    <property type="entry name" value="SIS domain"/>
    <property type="match status" value="1"/>
</dbReference>
<evidence type="ECO:0000313" key="2">
    <source>
        <dbReference type="EMBL" id="SEA64290.1"/>
    </source>
</evidence>
<dbReference type="NCBIfam" id="NF002805">
    <property type="entry name" value="PRK02947.1"/>
    <property type="match status" value="1"/>
</dbReference>
<dbReference type="GO" id="GO:1901135">
    <property type="term" value="P:carbohydrate derivative metabolic process"/>
    <property type="evidence" value="ECO:0007669"/>
    <property type="project" value="InterPro"/>
</dbReference>
<dbReference type="GO" id="GO:0016853">
    <property type="term" value="F:isomerase activity"/>
    <property type="evidence" value="ECO:0007669"/>
    <property type="project" value="UniProtKB-KW"/>
</dbReference>
<dbReference type="InterPro" id="IPR050099">
    <property type="entry name" value="SIS_GmhA/DiaA_subfam"/>
</dbReference>
<evidence type="ECO:0000259" key="1">
    <source>
        <dbReference type="PROSITE" id="PS51464"/>
    </source>
</evidence>
<dbReference type="STRING" id="425514.SAMN05443550_104207"/>
<dbReference type="EMBL" id="FNRA01000004">
    <property type="protein sequence ID" value="SEA64290.1"/>
    <property type="molecule type" value="Genomic_DNA"/>
</dbReference>
<gene>
    <name evidence="2" type="ORF">SAMN05443550_104207</name>
</gene>
<dbReference type="OrthoDB" id="9805185at2"/>
<dbReference type="InterPro" id="IPR046348">
    <property type="entry name" value="SIS_dom_sf"/>
</dbReference>
<dbReference type="Pfam" id="PF13580">
    <property type="entry name" value="SIS_2"/>
    <property type="match status" value="1"/>
</dbReference>
<dbReference type="GO" id="GO:0097367">
    <property type="term" value="F:carbohydrate derivative binding"/>
    <property type="evidence" value="ECO:0007669"/>
    <property type="project" value="InterPro"/>
</dbReference>
<keyword evidence="3" id="KW-1185">Reference proteome</keyword>
<sequence length="238" mass="26121">MFEYFEKISELIKSISSKETENIKEAAEWVSEVIIEDRIIHAFGSGHSHIIGMELFTRASGLANVNAILDDLVLATSGARRGGEIERISGLADILWEKYRISSSDIMIIISNSGRNAMPIEMAMRAKKEGLKVIAITSLTQSKSYPSRHSSGKKLYEIADLVIDNHVPSGDGLMEIEGKLIGPASSIAGMLLVNTITTEAIKIASAKGAALPIYHSQNIDGYSNEELYLKFEDRIKHL</sequence>
<dbReference type="PANTHER" id="PTHR30390">
    <property type="entry name" value="SEDOHEPTULOSE 7-PHOSPHATE ISOMERASE / DNAA INITIATOR-ASSOCIATING FACTOR FOR REPLICATION INITIATION"/>
    <property type="match status" value="1"/>
</dbReference>
<dbReference type="AlphaFoldDB" id="A0A1H4CV49"/>
<dbReference type="InterPro" id="IPR001347">
    <property type="entry name" value="SIS_dom"/>
</dbReference>
<protein>
    <submittedName>
        <fullName evidence="2">Uncharacterized protein, contains SIS (Sugar ISomerase) phosphosugar binding domain</fullName>
    </submittedName>
</protein>
<keyword evidence="2" id="KW-0413">Isomerase</keyword>
<dbReference type="Gene3D" id="3.40.50.10490">
    <property type="entry name" value="Glucose-6-phosphate isomerase like protein, domain 1"/>
    <property type="match status" value="1"/>
</dbReference>